<name>A0AAD4VFY9_PRUDU</name>
<gene>
    <name evidence="1" type="ORF">L3X38_032249</name>
</gene>
<evidence type="ECO:0000313" key="2">
    <source>
        <dbReference type="Proteomes" id="UP001054821"/>
    </source>
</evidence>
<organism evidence="1 2">
    <name type="scientific">Prunus dulcis</name>
    <name type="common">Almond</name>
    <name type="synonym">Amygdalus dulcis</name>
    <dbReference type="NCBI Taxonomy" id="3755"/>
    <lineage>
        <taxon>Eukaryota</taxon>
        <taxon>Viridiplantae</taxon>
        <taxon>Streptophyta</taxon>
        <taxon>Embryophyta</taxon>
        <taxon>Tracheophyta</taxon>
        <taxon>Spermatophyta</taxon>
        <taxon>Magnoliopsida</taxon>
        <taxon>eudicotyledons</taxon>
        <taxon>Gunneridae</taxon>
        <taxon>Pentapetalae</taxon>
        <taxon>rosids</taxon>
        <taxon>fabids</taxon>
        <taxon>Rosales</taxon>
        <taxon>Rosaceae</taxon>
        <taxon>Amygdaloideae</taxon>
        <taxon>Amygdaleae</taxon>
        <taxon>Prunus</taxon>
    </lineage>
</organism>
<dbReference type="Proteomes" id="UP001054821">
    <property type="component" value="Chromosome 6"/>
</dbReference>
<proteinExistence type="predicted"/>
<reference evidence="1 2" key="1">
    <citation type="journal article" date="2022" name="G3 (Bethesda)">
        <title>Whole-genome sequence and methylome profiling of the almond [Prunus dulcis (Mill.) D.A. Webb] cultivar 'Nonpareil'.</title>
        <authorList>
            <person name="D'Amico-Willman K.M."/>
            <person name="Ouma W.Z."/>
            <person name="Meulia T."/>
            <person name="Sideli G.M."/>
            <person name="Gradziel T.M."/>
            <person name="Fresnedo-Ramirez J."/>
        </authorList>
    </citation>
    <scope>NUCLEOTIDE SEQUENCE [LARGE SCALE GENOMIC DNA]</scope>
    <source>
        <strain evidence="1">Clone GOH B32 T37-40</strain>
    </source>
</reference>
<dbReference type="AlphaFoldDB" id="A0AAD4VFY9"/>
<sequence>MCKSSVTTTNFVYQGRGKSGPLDSNYKGSTNVSNANADFVLKPSPKPPQQNTFTPKPWYQNRKCFGHNKQFTTDERGGHYIKKPNVNSDDEQPMNSDADGLNIGPGDEWKVQVIKVDYERNLLEMDRIFEGKYSKALDYVKINWLKEYKDRFVVVWIDTCMHFSNTTSNRGYKYVGADPIACSYVIRRSHGLPCTHEMA</sequence>
<protein>
    <submittedName>
        <fullName evidence="1">Uncharacterized protein</fullName>
    </submittedName>
</protein>
<dbReference type="EMBL" id="JAJFAZ020000006">
    <property type="protein sequence ID" value="KAI5323177.1"/>
    <property type="molecule type" value="Genomic_DNA"/>
</dbReference>
<comment type="caution">
    <text evidence="1">The sequence shown here is derived from an EMBL/GenBank/DDBJ whole genome shotgun (WGS) entry which is preliminary data.</text>
</comment>
<keyword evidence="2" id="KW-1185">Reference proteome</keyword>
<accession>A0AAD4VFY9</accession>
<evidence type="ECO:0000313" key="1">
    <source>
        <dbReference type="EMBL" id="KAI5323177.1"/>
    </source>
</evidence>